<dbReference type="EMBL" id="BK015433">
    <property type="protein sequence ID" value="DAE06298.1"/>
    <property type="molecule type" value="Genomic_DNA"/>
</dbReference>
<name>A0A8S5PH46_9CAUD</name>
<reference evidence="1" key="1">
    <citation type="journal article" date="2021" name="Proc. Natl. Acad. Sci. U.S.A.">
        <title>A Catalog of Tens of Thousands of Viruses from Human Metagenomes Reveals Hidden Associations with Chronic Diseases.</title>
        <authorList>
            <person name="Tisza M.J."/>
            <person name="Buck C.B."/>
        </authorList>
    </citation>
    <scope>NUCLEOTIDE SEQUENCE</scope>
    <source>
        <strain evidence="1">CtQWG7</strain>
    </source>
</reference>
<protein>
    <submittedName>
        <fullName evidence="1">Terminase small subunit</fullName>
    </submittedName>
</protein>
<evidence type="ECO:0000313" key="1">
    <source>
        <dbReference type="EMBL" id="DAE06298.1"/>
    </source>
</evidence>
<proteinExistence type="predicted"/>
<dbReference type="Gene3D" id="6.10.140.2160">
    <property type="match status" value="1"/>
</dbReference>
<organism evidence="1">
    <name type="scientific">Siphoviridae sp. ctQWG7</name>
    <dbReference type="NCBI Taxonomy" id="2825493"/>
    <lineage>
        <taxon>Viruses</taxon>
        <taxon>Duplodnaviria</taxon>
        <taxon>Heunggongvirae</taxon>
        <taxon>Uroviricota</taxon>
        <taxon>Caudoviricetes</taxon>
    </lineage>
</organism>
<sequence>MVELQEHNIMSAREALSILSDIARGKRDEEVLMMNPVTGEVDRVTKKADNATVIKAIQEILKRYPTAKQAEKMELEIEKLKAQIGGDLTIDEKLSSYIEAVQEALDG</sequence>
<accession>A0A8S5PH46</accession>